<reference evidence="1 2" key="1">
    <citation type="journal article" date="2021" name="Sci. Rep.">
        <title>The distribution of antibiotic resistance genes in chicken gut microbiota commensals.</title>
        <authorList>
            <person name="Juricova H."/>
            <person name="Matiasovicova J."/>
            <person name="Kubasova T."/>
            <person name="Cejkova D."/>
            <person name="Rychlik I."/>
        </authorList>
    </citation>
    <scope>NUCLEOTIDE SEQUENCE [LARGE SCALE GENOMIC DNA]</scope>
    <source>
        <strain evidence="1 2">An537</strain>
    </source>
</reference>
<dbReference type="Proteomes" id="UP000707138">
    <property type="component" value="Unassembled WGS sequence"/>
</dbReference>
<organism evidence="1 2">
    <name type="scientific">Veillonella magna</name>
    <dbReference type="NCBI Taxonomy" id="464322"/>
    <lineage>
        <taxon>Bacteria</taxon>
        <taxon>Bacillati</taxon>
        <taxon>Bacillota</taxon>
        <taxon>Negativicutes</taxon>
        <taxon>Veillonellales</taxon>
        <taxon>Veillonellaceae</taxon>
        <taxon>Veillonella</taxon>
    </lineage>
</organism>
<accession>A0ABS2GG95</accession>
<protein>
    <submittedName>
        <fullName evidence="1">Uncharacterized protein</fullName>
    </submittedName>
</protein>
<evidence type="ECO:0000313" key="2">
    <source>
        <dbReference type="Proteomes" id="UP000707138"/>
    </source>
</evidence>
<evidence type="ECO:0000313" key="1">
    <source>
        <dbReference type="EMBL" id="MBM6913066.1"/>
    </source>
</evidence>
<comment type="caution">
    <text evidence="1">The sequence shown here is derived from an EMBL/GenBank/DDBJ whole genome shotgun (WGS) entry which is preliminary data.</text>
</comment>
<name>A0ABS2GG95_9FIRM</name>
<keyword evidence="2" id="KW-1185">Reference proteome</keyword>
<dbReference type="EMBL" id="JACJLA010000011">
    <property type="protein sequence ID" value="MBM6913066.1"/>
    <property type="molecule type" value="Genomic_DNA"/>
</dbReference>
<sequence>MPAELSYEEWYNEYVKGSTKYKLQKVMKDKKISGKLIMGPKQLNLDNYTFDDEHINKERDHKVTKEEAVSFMKNAKFALSR</sequence>
<gene>
    <name evidence="1" type="ORF">H6A01_07010</name>
</gene>
<dbReference type="RefSeq" id="WP_205088048.1">
    <property type="nucleotide sequence ID" value="NZ_JACJLA010000011.1"/>
</dbReference>
<proteinExistence type="predicted"/>